<evidence type="ECO:0000256" key="4">
    <source>
        <dbReference type="ARBA" id="ARBA00022746"/>
    </source>
</evidence>
<evidence type="ECO:0000313" key="10">
    <source>
        <dbReference type="EMBL" id="MBW8687509.1"/>
    </source>
</evidence>
<sequence length="241" mass="27687">MHYTYLTIDLASVAVPFIASFHPKLKFYRQWAYLWPALLFPGLLFVCWDCFFTARGVWGFNPDYVTGLYLFNLPIEEILFFICIPYACLFSYHCLFTLWPRMKLSQGAINVITWLLLLIAVAGMIAFSDRIYTFVTLLLTAVFVCWSAVVLKKDWIGRFYICYGLMLLPFLVVNGLLTGSWIDNPVVWYNPMEIAGPRLMTIPLEDIAYGLLMIGVEVAMYEYLLGNSQEVKATSSLQTHT</sequence>
<evidence type="ECO:0000256" key="5">
    <source>
        <dbReference type="ARBA" id="ARBA00022989"/>
    </source>
</evidence>
<evidence type="ECO:0000256" key="3">
    <source>
        <dbReference type="ARBA" id="ARBA00022692"/>
    </source>
</evidence>
<keyword evidence="7" id="KW-0413">Isomerase</keyword>
<feature type="transmembrane region" description="Helical" evidence="8">
    <location>
        <begin position="207"/>
        <end position="225"/>
    </location>
</feature>
<accession>A0ABS7GL80</accession>
<dbReference type="RefSeq" id="WP_220252841.1">
    <property type="nucleotide sequence ID" value="NZ_JAICCF010000005.1"/>
</dbReference>
<evidence type="ECO:0000256" key="8">
    <source>
        <dbReference type="SAM" id="Phobius"/>
    </source>
</evidence>
<comment type="pathway">
    <text evidence="2">Carotenoid biosynthesis.</text>
</comment>
<evidence type="ECO:0000256" key="6">
    <source>
        <dbReference type="ARBA" id="ARBA00023136"/>
    </source>
</evidence>
<evidence type="ECO:0000256" key="2">
    <source>
        <dbReference type="ARBA" id="ARBA00004829"/>
    </source>
</evidence>
<keyword evidence="5 8" id="KW-1133">Transmembrane helix</keyword>
<feature type="transmembrane region" description="Helical" evidence="8">
    <location>
        <begin position="33"/>
        <end position="58"/>
    </location>
</feature>
<name>A0ABS7GL80_9BACT</name>
<evidence type="ECO:0000313" key="11">
    <source>
        <dbReference type="Proteomes" id="UP000812961"/>
    </source>
</evidence>
<dbReference type="InterPro" id="IPR017825">
    <property type="entry name" value="Lycopene_cyclase_dom"/>
</dbReference>
<feature type="transmembrane region" description="Helical" evidence="8">
    <location>
        <begin position="107"/>
        <end position="125"/>
    </location>
</feature>
<keyword evidence="3 8" id="KW-0812">Transmembrane</keyword>
<reference evidence="10 11" key="1">
    <citation type="submission" date="2021-08" db="EMBL/GenBank/DDBJ databases">
        <title>The genome sequence of Chitinophaga sp. B61.</title>
        <authorList>
            <person name="Zhang X."/>
        </authorList>
    </citation>
    <scope>NUCLEOTIDE SEQUENCE [LARGE SCALE GENOMIC DNA]</scope>
    <source>
        <strain evidence="10 11">B61</strain>
    </source>
</reference>
<dbReference type="Proteomes" id="UP000812961">
    <property type="component" value="Unassembled WGS sequence"/>
</dbReference>
<keyword evidence="4" id="KW-0125">Carotenoid biosynthesis</keyword>
<gene>
    <name evidence="10" type="ORF">K1Y79_24445</name>
</gene>
<feature type="transmembrane region" description="Helical" evidence="8">
    <location>
        <begin position="78"/>
        <end position="100"/>
    </location>
</feature>
<protein>
    <submittedName>
        <fullName evidence="10">Lycopene cyclase domain-containing protein</fullName>
    </submittedName>
</protein>
<dbReference type="Pfam" id="PF18916">
    <property type="entry name" value="Lycopene_cyc"/>
    <property type="match status" value="2"/>
</dbReference>
<feature type="transmembrane region" description="Helical" evidence="8">
    <location>
        <begin position="131"/>
        <end position="151"/>
    </location>
</feature>
<comment type="subcellular location">
    <subcellularLocation>
        <location evidence="1">Membrane</location>
        <topology evidence="1">Multi-pass membrane protein</topology>
    </subcellularLocation>
</comment>
<feature type="domain" description="Lycopene cyclase" evidence="9">
    <location>
        <begin position="2"/>
        <end position="95"/>
    </location>
</feature>
<feature type="transmembrane region" description="Helical" evidence="8">
    <location>
        <begin position="160"/>
        <end position="182"/>
    </location>
</feature>
<evidence type="ECO:0000256" key="7">
    <source>
        <dbReference type="ARBA" id="ARBA00023235"/>
    </source>
</evidence>
<comment type="caution">
    <text evidence="10">The sequence shown here is derived from an EMBL/GenBank/DDBJ whole genome shotgun (WGS) entry which is preliminary data.</text>
</comment>
<organism evidence="10 11">
    <name type="scientific">Chitinophaga rhizophila</name>
    <dbReference type="NCBI Taxonomy" id="2866212"/>
    <lineage>
        <taxon>Bacteria</taxon>
        <taxon>Pseudomonadati</taxon>
        <taxon>Bacteroidota</taxon>
        <taxon>Chitinophagia</taxon>
        <taxon>Chitinophagales</taxon>
        <taxon>Chitinophagaceae</taxon>
        <taxon>Chitinophaga</taxon>
    </lineage>
</organism>
<proteinExistence type="predicted"/>
<dbReference type="NCBIfam" id="TIGR03462">
    <property type="entry name" value="CarR_dom_SF"/>
    <property type="match status" value="1"/>
</dbReference>
<evidence type="ECO:0000259" key="9">
    <source>
        <dbReference type="Pfam" id="PF18916"/>
    </source>
</evidence>
<evidence type="ECO:0000256" key="1">
    <source>
        <dbReference type="ARBA" id="ARBA00004141"/>
    </source>
</evidence>
<keyword evidence="11" id="KW-1185">Reference proteome</keyword>
<keyword evidence="6 8" id="KW-0472">Membrane</keyword>
<dbReference type="EMBL" id="JAICCF010000005">
    <property type="protein sequence ID" value="MBW8687509.1"/>
    <property type="molecule type" value="Genomic_DNA"/>
</dbReference>
<feature type="domain" description="Lycopene cyclase" evidence="9">
    <location>
        <begin position="129"/>
        <end position="224"/>
    </location>
</feature>